<dbReference type="OrthoDB" id="241638at2"/>
<feature type="domain" description="SMP-30/Gluconolactonase/LRE-like region" evidence="2">
    <location>
        <begin position="58"/>
        <end position="300"/>
    </location>
</feature>
<dbReference type="Pfam" id="PF08450">
    <property type="entry name" value="SGL"/>
    <property type="match status" value="1"/>
</dbReference>
<gene>
    <name evidence="3" type="ORF">DJ568_04770</name>
</gene>
<dbReference type="InterPro" id="IPR013658">
    <property type="entry name" value="SGL"/>
</dbReference>
<dbReference type="Proteomes" id="UP000253209">
    <property type="component" value="Unassembled WGS sequence"/>
</dbReference>
<keyword evidence="4" id="KW-1185">Reference proteome</keyword>
<evidence type="ECO:0000313" key="3">
    <source>
        <dbReference type="EMBL" id="RCH56064.1"/>
    </source>
</evidence>
<dbReference type="InterPro" id="IPR011042">
    <property type="entry name" value="6-blade_b-propeller_TolB-like"/>
</dbReference>
<organism evidence="3 4">
    <name type="scientific">Mucilaginibacter hurinus</name>
    <dbReference type="NCBI Taxonomy" id="2201324"/>
    <lineage>
        <taxon>Bacteria</taxon>
        <taxon>Pseudomonadati</taxon>
        <taxon>Bacteroidota</taxon>
        <taxon>Sphingobacteriia</taxon>
        <taxon>Sphingobacteriales</taxon>
        <taxon>Sphingobacteriaceae</taxon>
        <taxon>Mucilaginibacter</taxon>
    </lineage>
</organism>
<keyword evidence="1" id="KW-0378">Hydrolase</keyword>
<dbReference type="EMBL" id="QGDC01000002">
    <property type="protein sequence ID" value="RCH56064.1"/>
    <property type="molecule type" value="Genomic_DNA"/>
</dbReference>
<evidence type="ECO:0000259" key="2">
    <source>
        <dbReference type="Pfam" id="PF08450"/>
    </source>
</evidence>
<protein>
    <submittedName>
        <fullName evidence="3">SMP-30/gluconolactonase/LRE family protein</fullName>
    </submittedName>
</protein>
<evidence type="ECO:0000313" key="4">
    <source>
        <dbReference type="Proteomes" id="UP000253209"/>
    </source>
</evidence>
<dbReference type="Gene3D" id="2.120.10.30">
    <property type="entry name" value="TolB, C-terminal domain"/>
    <property type="match status" value="1"/>
</dbReference>
<reference evidence="3 4" key="1">
    <citation type="submission" date="2018-05" db="EMBL/GenBank/DDBJ databases">
        <title>Mucilaginibacter hurinus sp. nov., isolated from briquette warehouse soil.</title>
        <authorList>
            <person name="Choi L."/>
        </authorList>
    </citation>
    <scope>NUCLEOTIDE SEQUENCE [LARGE SCALE GENOMIC DNA]</scope>
    <source>
        <strain evidence="3 4">ZR32</strain>
    </source>
</reference>
<comment type="caution">
    <text evidence="3">The sequence shown here is derived from an EMBL/GenBank/DDBJ whole genome shotgun (WGS) entry which is preliminary data.</text>
</comment>
<dbReference type="PANTHER" id="PTHR47572">
    <property type="entry name" value="LIPOPROTEIN-RELATED"/>
    <property type="match status" value="1"/>
</dbReference>
<proteinExistence type="predicted"/>
<dbReference type="RefSeq" id="WP_114004101.1">
    <property type="nucleotide sequence ID" value="NZ_QGDC01000002.1"/>
</dbReference>
<dbReference type="InterPro" id="IPR051262">
    <property type="entry name" value="SMP-30/CGR1_Lactonase"/>
</dbReference>
<dbReference type="AlphaFoldDB" id="A0A367GRH7"/>
<sequence>MKLISSLLLISLPVILTAPAFVKDGWGIQALHAGRADSTHNLFDTLQKPRLISSQFSFTEGPVADKHGNVYFTDQPNNKIWKYGINGKLSVFMENSGRANGLYFDKKGNLIACADEHNQLWSISPRGKVTVLLKDLEGKRLNGPNDVWVAPNGGLYFTDPYYQRDYWTHKQPELDGQKVYYLANGSKKPVIADSDLKQPNGIIGSADGKYLYVADIGDGKIYKYTINNDGSLTNRTLHVKEGSDGMTLDERGNIYITFGSHVSIFNKTGNLITRIKLPEQWTANVCFGGRMHDILFITASKSLYMLKMNVKGD</sequence>
<dbReference type="GO" id="GO:0016787">
    <property type="term" value="F:hydrolase activity"/>
    <property type="evidence" value="ECO:0007669"/>
    <property type="project" value="UniProtKB-KW"/>
</dbReference>
<name>A0A367GRH7_9SPHI</name>
<dbReference type="PANTHER" id="PTHR47572:SF4">
    <property type="entry name" value="LACTONASE DRP35"/>
    <property type="match status" value="1"/>
</dbReference>
<dbReference type="SUPFAM" id="SSF63829">
    <property type="entry name" value="Calcium-dependent phosphotriesterase"/>
    <property type="match status" value="1"/>
</dbReference>
<accession>A0A367GRH7</accession>
<evidence type="ECO:0000256" key="1">
    <source>
        <dbReference type="ARBA" id="ARBA00022801"/>
    </source>
</evidence>